<dbReference type="InterPro" id="IPR017853">
    <property type="entry name" value="GH"/>
</dbReference>
<feature type="domain" description="Glycoside hydrolase family 2 catalytic" evidence="6">
    <location>
        <begin position="420"/>
        <end position="538"/>
    </location>
</feature>
<organism evidence="10 11">
    <name type="scientific">Roseateles paludis</name>
    <dbReference type="NCBI Taxonomy" id="3145238"/>
    <lineage>
        <taxon>Bacteria</taxon>
        <taxon>Pseudomonadati</taxon>
        <taxon>Pseudomonadota</taxon>
        <taxon>Betaproteobacteria</taxon>
        <taxon>Burkholderiales</taxon>
        <taxon>Sphaerotilaceae</taxon>
        <taxon>Roseateles</taxon>
    </lineage>
</organism>
<comment type="similarity">
    <text evidence="1">Belongs to the glycosyl hydrolase 2 family.</text>
</comment>
<dbReference type="Pfam" id="PF18565">
    <property type="entry name" value="Glyco_hydro2_C5"/>
    <property type="match status" value="1"/>
</dbReference>
<dbReference type="SUPFAM" id="SSF49373">
    <property type="entry name" value="Invasin/intimin cell-adhesion fragments"/>
    <property type="match status" value="1"/>
</dbReference>
<dbReference type="InterPro" id="IPR008979">
    <property type="entry name" value="Galactose-bd-like_sf"/>
</dbReference>
<dbReference type="InterPro" id="IPR023232">
    <property type="entry name" value="Glyco_hydro_2_AS"/>
</dbReference>
<dbReference type="SUPFAM" id="SSF49785">
    <property type="entry name" value="Galactose-binding domain-like"/>
    <property type="match status" value="1"/>
</dbReference>
<dbReference type="Gene3D" id="2.60.120.260">
    <property type="entry name" value="Galactose-binding domain-like"/>
    <property type="match status" value="1"/>
</dbReference>
<keyword evidence="11" id="KW-1185">Reference proteome</keyword>
<feature type="domain" description="Glycoside hydrolase family 2 catalytic" evidence="6">
    <location>
        <begin position="334"/>
        <end position="412"/>
    </location>
</feature>
<evidence type="ECO:0000313" key="10">
    <source>
        <dbReference type="EMBL" id="MEO3693063.1"/>
    </source>
</evidence>
<evidence type="ECO:0000256" key="4">
    <source>
        <dbReference type="SAM" id="SignalP"/>
    </source>
</evidence>
<feature type="chain" id="PRO_5045216487" evidence="4">
    <location>
        <begin position="25"/>
        <end position="962"/>
    </location>
</feature>
<protein>
    <submittedName>
        <fullName evidence="10">Beta-galactosidase GalA</fullName>
    </submittedName>
</protein>
<dbReference type="InterPro" id="IPR032311">
    <property type="entry name" value="DUF4982"/>
</dbReference>
<feature type="domain" description="Glycosyl hydrolases family 2 sugar binding" evidence="7">
    <location>
        <begin position="111"/>
        <end position="206"/>
    </location>
</feature>
<dbReference type="Pfam" id="PF02837">
    <property type="entry name" value="Glyco_hydro_2_N"/>
    <property type="match status" value="1"/>
</dbReference>
<evidence type="ECO:0000313" key="11">
    <source>
        <dbReference type="Proteomes" id="UP001495147"/>
    </source>
</evidence>
<evidence type="ECO:0000259" key="5">
    <source>
        <dbReference type="Pfam" id="PF00703"/>
    </source>
</evidence>
<dbReference type="Gene3D" id="2.60.40.10">
    <property type="entry name" value="Immunoglobulins"/>
    <property type="match status" value="4"/>
</dbReference>
<dbReference type="SUPFAM" id="SSF49303">
    <property type="entry name" value="beta-Galactosidase/glucuronidase domain"/>
    <property type="match status" value="1"/>
</dbReference>
<dbReference type="PRINTS" id="PR00132">
    <property type="entry name" value="GLHYDRLASE2"/>
</dbReference>
<dbReference type="RefSeq" id="WP_347705883.1">
    <property type="nucleotide sequence ID" value="NZ_JBDPZD010000005.1"/>
</dbReference>
<dbReference type="Proteomes" id="UP001495147">
    <property type="component" value="Unassembled WGS sequence"/>
</dbReference>
<dbReference type="InterPro" id="IPR006104">
    <property type="entry name" value="Glyco_hydro_2_N"/>
</dbReference>
<dbReference type="SUPFAM" id="SSF51445">
    <property type="entry name" value="(Trans)glycosidases"/>
    <property type="match status" value="1"/>
</dbReference>
<dbReference type="InterPro" id="IPR006103">
    <property type="entry name" value="Glyco_hydro_2_cat"/>
</dbReference>
<dbReference type="InterPro" id="IPR040605">
    <property type="entry name" value="Glyco_hydro2_dom5"/>
</dbReference>
<dbReference type="InterPro" id="IPR008964">
    <property type="entry name" value="Invasin/intimin_cell_adhesion"/>
</dbReference>
<dbReference type="PROSITE" id="PS00608">
    <property type="entry name" value="GLYCOSYL_HYDROL_F2_2"/>
    <property type="match status" value="1"/>
</dbReference>
<dbReference type="InterPro" id="IPR013783">
    <property type="entry name" value="Ig-like_fold"/>
</dbReference>
<dbReference type="PANTHER" id="PTHR42732:SF1">
    <property type="entry name" value="BETA-MANNOSIDASE"/>
    <property type="match status" value="1"/>
</dbReference>
<dbReference type="Pfam" id="PF00703">
    <property type="entry name" value="Glyco_hydro_2"/>
    <property type="match status" value="1"/>
</dbReference>
<feature type="domain" description="Glycoside hydrolase family 2" evidence="9">
    <location>
        <begin position="702"/>
        <end position="783"/>
    </location>
</feature>
<feature type="domain" description="Glycoside hydrolase family 2 immunoglobulin-like beta-sandwich" evidence="5">
    <location>
        <begin position="232"/>
        <end position="327"/>
    </location>
</feature>
<evidence type="ECO:0000256" key="3">
    <source>
        <dbReference type="ARBA" id="ARBA00023295"/>
    </source>
</evidence>
<name>A0ABV0G5Q8_9BURK</name>
<dbReference type="PANTHER" id="PTHR42732">
    <property type="entry name" value="BETA-GALACTOSIDASE"/>
    <property type="match status" value="1"/>
</dbReference>
<keyword evidence="4" id="KW-0732">Signal</keyword>
<accession>A0ABV0G5Q8</accession>
<evidence type="ECO:0000259" key="9">
    <source>
        <dbReference type="Pfam" id="PF18565"/>
    </source>
</evidence>
<dbReference type="Gene3D" id="3.20.20.80">
    <property type="entry name" value="Glycosidases"/>
    <property type="match status" value="1"/>
</dbReference>
<gene>
    <name evidence="10" type="primary">galA</name>
    <name evidence="10" type="ORF">ABDJ85_16445</name>
</gene>
<dbReference type="EMBL" id="JBDPZD010000005">
    <property type="protein sequence ID" value="MEO3693063.1"/>
    <property type="molecule type" value="Genomic_DNA"/>
</dbReference>
<keyword evidence="3" id="KW-0326">Glycosidase</keyword>
<proteinExistence type="inferred from homology"/>
<dbReference type="Pfam" id="PF16355">
    <property type="entry name" value="DUF4982"/>
    <property type="match status" value="1"/>
</dbReference>
<keyword evidence="2" id="KW-0378">Hydrolase</keyword>
<dbReference type="InterPro" id="IPR036156">
    <property type="entry name" value="Beta-gal/glucu_dom_sf"/>
</dbReference>
<dbReference type="InterPro" id="IPR048230">
    <property type="entry name" value="GalA-like"/>
</dbReference>
<dbReference type="InterPro" id="IPR051913">
    <property type="entry name" value="GH2_Domain-Containing"/>
</dbReference>
<reference evidence="10 11" key="1">
    <citation type="submission" date="2024-05" db="EMBL/GenBank/DDBJ databases">
        <title>Roseateles sp. DJS-2-20 16S ribosomal RNA gene Genome sequencing and assembly.</title>
        <authorList>
            <person name="Woo H."/>
        </authorList>
    </citation>
    <scope>NUCLEOTIDE SEQUENCE [LARGE SCALE GENOMIC DNA]</scope>
    <source>
        <strain evidence="10 11">DJS-2-20</strain>
    </source>
</reference>
<dbReference type="NCBIfam" id="NF041462">
    <property type="entry name" value="GalA"/>
    <property type="match status" value="1"/>
</dbReference>
<dbReference type="InterPro" id="IPR006102">
    <property type="entry name" value="Ig-like_GH2"/>
</dbReference>
<feature type="signal peptide" evidence="4">
    <location>
        <begin position="1"/>
        <end position="24"/>
    </location>
</feature>
<feature type="domain" description="DUF4982" evidence="8">
    <location>
        <begin position="632"/>
        <end position="688"/>
    </location>
</feature>
<evidence type="ECO:0000259" key="7">
    <source>
        <dbReference type="Pfam" id="PF02837"/>
    </source>
</evidence>
<evidence type="ECO:0000259" key="6">
    <source>
        <dbReference type="Pfam" id="PF02836"/>
    </source>
</evidence>
<comment type="caution">
    <text evidence="10">The sequence shown here is derived from an EMBL/GenBank/DDBJ whole genome shotgun (WGS) entry which is preliminary data.</text>
</comment>
<evidence type="ECO:0000256" key="2">
    <source>
        <dbReference type="ARBA" id="ARBA00022801"/>
    </source>
</evidence>
<dbReference type="Pfam" id="PF02836">
    <property type="entry name" value="Glyco_hydro_2_C"/>
    <property type="match status" value="2"/>
</dbReference>
<evidence type="ECO:0000259" key="8">
    <source>
        <dbReference type="Pfam" id="PF16355"/>
    </source>
</evidence>
<sequence length="962" mass="106166">MTKLFFLRFLAAAWLAAAALSLHAAPRERVRIDDHWRFAYGHAVDAGQDFKHSLRPFFFAKAGYGDGPAARDFDDRTWRRLHLPHDWAVELPFDSRGDTNHGSKAIGRPFPENSVGWYRREIDIPAADQGRRIALELDGVFRDSVVWVNGHYIGREHSGYASVRYDITDYLHYGQKNVVAVRVDATGMEGWWYEGAGIYRHVWLSKTAPLHVGHWGSFVRADISGLQGNQATSARLTIATTVVNDGKTPTRYTLVHEVLDPAGRRVARQTLPAATLAAASQSEANSRIELKAPQLWSLATPQLYTLVTEVRQGSEVVDRYTTPFGIRSIRFDADQGFFLNGQHLKLQGTNNHQDHAGVGVALPDSLIEWRLQRLKTMGVNAIRSAHHPATPELLDACDRLGLLVIDEHRVMGTTPELRHELERMVRRDRNHPSVILWSVGNEEWAIENNELGTRLAREMQTIVRRLDPTRGLTLAASSSGQPEGTYVGSEILGFNYKAQHDIDAMHKRFPQRPVVVTEEGLTHATRGIYAADPARVFSSAYDQPSGGASTASVEQTWRYNIERPFIAGAFYWTGFDYRGETAPYGWPAISSQFGMLDTTGVFKDSGHYLRAAWTQASMVHVLPHWTWPGREGQPIDVRVYTNTDEVELLLNGQSLGRKAIARYTHGQWTVPYAPGELVARGYQGGKLTATQTVATAGAPAAIAVTTTRQSLSADGQDVAVLELTVHDAQGRLVPGADNLLQFQASGPLRLLGMGNGHPGSHEADKPAERYRFNGFGPWSIRDETRAEALADPTRHADPRAWRDPFQWVPDHERPAPAPYAAIRTHFAMPVLAPGELAELFVATIAPGQQLLLNGRPVTPQPAADGLQVLRLDPSTLQDSNELVWHLASPPAGMRATADAAQDGARWAQLRITTPAAPWQRKAFNGHAQLIVQATADPGPAQVTITSPGLQPAIVRLEVKAAP</sequence>
<evidence type="ECO:0000256" key="1">
    <source>
        <dbReference type="ARBA" id="ARBA00007401"/>
    </source>
</evidence>
<dbReference type="InterPro" id="IPR006101">
    <property type="entry name" value="Glyco_hydro_2"/>
</dbReference>